<evidence type="ECO:0000313" key="7">
    <source>
        <dbReference type="Proteomes" id="UP000540989"/>
    </source>
</evidence>
<dbReference type="CDD" id="cd00093">
    <property type="entry name" value="HTH_XRE"/>
    <property type="match status" value="1"/>
</dbReference>
<dbReference type="RefSeq" id="WP_184218698.1">
    <property type="nucleotide sequence ID" value="NZ_JACHIP010000004.1"/>
</dbReference>
<evidence type="ECO:0000256" key="3">
    <source>
        <dbReference type="ARBA" id="ARBA00023163"/>
    </source>
</evidence>
<keyword evidence="7" id="KW-1185">Reference proteome</keyword>
<dbReference type="GO" id="GO:0003700">
    <property type="term" value="F:DNA-binding transcription factor activity"/>
    <property type="evidence" value="ECO:0007669"/>
    <property type="project" value="TreeGrafter"/>
</dbReference>
<dbReference type="PANTHER" id="PTHR46797:SF23">
    <property type="entry name" value="HTH-TYPE TRANSCRIPTIONAL REGULATOR SUTR"/>
    <property type="match status" value="1"/>
</dbReference>
<dbReference type="GO" id="GO:0003677">
    <property type="term" value="F:DNA binding"/>
    <property type="evidence" value="ECO:0007669"/>
    <property type="project" value="UniProtKB-KW"/>
</dbReference>
<accession>A0A7W7ZFC8</accession>
<dbReference type="EMBL" id="JACHIP010000004">
    <property type="protein sequence ID" value="MBB5058678.1"/>
    <property type="molecule type" value="Genomic_DNA"/>
</dbReference>
<dbReference type="GO" id="GO:0005829">
    <property type="term" value="C:cytosol"/>
    <property type="evidence" value="ECO:0007669"/>
    <property type="project" value="TreeGrafter"/>
</dbReference>
<feature type="domain" description="HTH cro/C1-type" evidence="5">
    <location>
        <begin position="77"/>
        <end position="131"/>
    </location>
</feature>
<dbReference type="InterPro" id="IPR010982">
    <property type="entry name" value="Lambda_DNA-bd_dom_sf"/>
</dbReference>
<dbReference type="InterPro" id="IPR001387">
    <property type="entry name" value="Cro/C1-type_HTH"/>
</dbReference>
<reference evidence="6 7" key="1">
    <citation type="submission" date="2020-08" db="EMBL/GenBank/DDBJ databases">
        <title>Genomic Encyclopedia of Type Strains, Phase IV (KMG-V): Genome sequencing to study the core and pangenomes of soil and plant-associated prokaryotes.</title>
        <authorList>
            <person name="Whitman W."/>
        </authorList>
    </citation>
    <scope>NUCLEOTIDE SEQUENCE [LARGE SCALE GENOMIC DNA]</scope>
    <source>
        <strain evidence="6 7">M8UP14</strain>
    </source>
</reference>
<evidence type="ECO:0000313" key="6">
    <source>
        <dbReference type="EMBL" id="MBB5058678.1"/>
    </source>
</evidence>
<dbReference type="SMART" id="SM00530">
    <property type="entry name" value="HTH_XRE"/>
    <property type="match status" value="1"/>
</dbReference>
<comment type="caution">
    <text evidence="6">The sequence shown here is derived from an EMBL/GenBank/DDBJ whole genome shotgun (WGS) entry which is preliminary data.</text>
</comment>
<organism evidence="6 7">
    <name type="scientific">Granulicella aggregans</name>
    <dbReference type="NCBI Taxonomy" id="474949"/>
    <lineage>
        <taxon>Bacteria</taxon>
        <taxon>Pseudomonadati</taxon>
        <taxon>Acidobacteriota</taxon>
        <taxon>Terriglobia</taxon>
        <taxon>Terriglobales</taxon>
        <taxon>Acidobacteriaceae</taxon>
        <taxon>Granulicella</taxon>
    </lineage>
</organism>
<feature type="compositionally biased region" description="Polar residues" evidence="4">
    <location>
        <begin position="1"/>
        <end position="46"/>
    </location>
</feature>
<gene>
    <name evidence="6" type="ORF">HDF16_003392</name>
</gene>
<dbReference type="Gene3D" id="1.10.260.40">
    <property type="entry name" value="lambda repressor-like DNA-binding domains"/>
    <property type="match status" value="1"/>
</dbReference>
<feature type="compositionally biased region" description="Low complexity" evidence="4">
    <location>
        <begin position="54"/>
        <end position="66"/>
    </location>
</feature>
<dbReference type="AlphaFoldDB" id="A0A7W7ZFC8"/>
<name>A0A7W7ZFC8_9BACT</name>
<dbReference type="SUPFAM" id="SSF47413">
    <property type="entry name" value="lambda repressor-like DNA-binding domains"/>
    <property type="match status" value="1"/>
</dbReference>
<keyword evidence="2 6" id="KW-0238">DNA-binding</keyword>
<keyword evidence="3" id="KW-0804">Transcription</keyword>
<evidence type="ECO:0000256" key="4">
    <source>
        <dbReference type="SAM" id="MobiDB-lite"/>
    </source>
</evidence>
<dbReference type="Pfam" id="PF01381">
    <property type="entry name" value="HTH_3"/>
    <property type="match status" value="1"/>
</dbReference>
<protein>
    <submittedName>
        <fullName evidence="6">DNA-binding XRE family transcriptional regulator</fullName>
    </submittedName>
</protein>
<sequence>MLTTTTQTFVAESSKTSAARPSGSSFSWSDSIRPSTPRHTADSSADGTAEISVPDAASSAPANSPALDVSSRFGLRLRELRRERNLTQLRMARDFGIDRSFISDVERGRKSISLPMLEVIALGMKVSLSELLKNL</sequence>
<dbReference type="Proteomes" id="UP000540989">
    <property type="component" value="Unassembled WGS sequence"/>
</dbReference>
<dbReference type="PROSITE" id="PS50943">
    <property type="entry name" value="HTH_CROC1"/>
    <property type="match status" value="1"/>
</dbReference>
<evidence type="ECO:0000259" key="5">
    <source>
        <dbReference type="PROSITE" id="PS50943"/>
    </source>
</evidence>
<dbReference type="PANTHER" id="PTHR46797">
    <property type="entry name" value="HTH-TYPE TRANSCRIPTIONAL REGULATOR"/>
    <property type="match status" value="1"/>
</dbReference>
<keyword evidence="1" id="KW-0805">Transcription regulation</keyword>
<evidence type="ECO:0000256" key="1">
    <source>
        <dbReference type="ARBA" id="ARBA00023015"/>
    </source>
</evidence>
<feature type="region of interest" description="Disordered" evidence="4">
    <location>
        <begin position="1"/>
        <end position="67"/>
    </location>
</feature>
<evidence type="ECO:0000256" key="2">
    <source>
        <dbReference type="ARBA" id="ARBA00023125"/>
    </source>
</evidence>
<proteinExistence type="predicted"/>
<dbReference type="InterPro" id="IPR050807">
    <property type="entry name" value="TransReg_Diox_bact_type"/>
</dbReference>